<feature type="compositionally biased region" description="Polar residues" evidence="2">
    <location>
        <begin position="1256"/>
        <end position="1267"/>
    </location>
</feature>
<keyword evidence="1" id="KW-0175">Coiled coil</keyword>
<organism evidence="3 4">
    <name type="scientific">Edhazardia aedis (strain USNM 41457)</name>
    <name type="common">Microsporidian parasite</name>
    <dbReference type="NCBI Taxonomy" id="1003232"/>
    <lineage>
        <taxon>Eukaryota</taxon>
        <taxon>Fungi</taxon>
        <taxon>Fungi incertae sedis</taxon>
        <taxon>Microsporidia</taxon>
        <taxon>Edhazardia</taxon>
    </lineage>
</organism>
<feature type="compositionally biased region" description="Basic and acidic residues" evidence="2">
    <location>
        <begin position="987"/>
        <end position="1010"/>
    </location>
</feature>
<feature type="region of interest" description="Disordered" evidence="2">
    <location>
        <begin position="922"/>
        <end position="942"/>
    </location>
</feature>
<feature type="compositionally biased region" description="Basic and acidic residues" evidence="2">
    <location>
        <begin position="931"/>
        <end position="942"/>
    </location>
</feature>
<evidence type="ECO:0000256" key="2">
    <source>
        <dbReference type="SAM" id="MobiDB-lite"/>
    </source>
</evidence>
<proteinExistence type="predicted"/>
<feature type="region of interest" description="Disordered" evidence="2">
    <location>
        <begin position="1293"/>
        <end position="1354"/>
    </location>
</feature>
<feature type="compositionally biased region" description="Basic and acidic residues" evidence="2">
    <location>
        <begin position="1066"/>
        <end position="1076"/>
    </location>
</feature>
<feature type="compositionally biased region" description="Polar residues" evidence="2">
    <location>
        <begin position="1147"/>
        <end position="1171"/>
    </location>
</feature>
<dbReference type="Proteomes" id="UP000003163">
    <property type="component" value="Unassembled WGS sequence"/>
</dbReference>
<feature type="coiled-coil region" evidence="1">
    <location>
        <begin position="158"/>
        <end position="185"/>
    </location>
</feature>
<feature type="compositionally biased region" description="Low complexity" evidence="2">
    <location>
        <begin position="1116"/>
        <end position="1137"/>
    </location>
</feature>
<feature type="compositionally biased region" description="Basic and acidic residues" evidence="2">
    <location>
        <begin position="1329"/>
        <end position="1344"/>
    </location>
</feature>
<comment type="caution">
    <text evidence="3">The sequence shown here is derived from an EMBL/GenBank/DDBJ whole genome shotgun (WGS) entry which is preliminary data.</text>
</comment>
<feature type="region of interest" description="Disordered" evidence="2">
    <location>
        <begin position="697"/>
        <end position="727"/>
    </location>
</feature>
<feature type="compositionally biased region" description="Polar residues" evidence="2">
    <location>
        <begin position="1203"/>
        <end position="1245"/>
    </location>
</feature>
<dbReference type="VEuPathDB" id="MicrosporidiaDB:EDEG_01576"/>
<dbReference type="InParanoid" id="J9DNN0"/>
<dbReference type="HOGENOM" id="CLU_257462_0_0_1"/>
<reference evidence="4" key="2">
    <citation type="submission" date="2015-07" db="EMBL/GenBank/DDBJ databases">
        <title>Contrasting host-pathogen interactions and genome evolution in two generalist and specialist microsporidian pathogens of mosquitoes.</title>
        <authorList>
            <consortium name="The Broad Institute Genomics Platform"/>
            <consortium name="The Broad Institute Genome Sequencing Center for Infectious Disease"/>
            <person name="Cuomo C.A."/>
            <person name="Sanscrainte N.D."/>
            <person name="Goldberg J.M."/>
            <person name="Heiman D."/>
            <person name="Young S."/>
            <person name="Zeng Q."/>
            <person name="Becnel J.J."/>
            <person name="Birren B.W."/>
        </authorList>
    </citation>
    <scope>NUCLEOTIDE SEQUENCE [LARGE SCALE GENOMIC DNA]</scope>
    <source>
        <strain evidence="4">USNM 41457</strain>
    </source>
</reference>
<evidence type="ECO:0000313" key="3">
    <source>
        <dbReference type="EMBL" id="EJW04140.1"/>
    </source>
</evidence>
<feature type="compositionally biased region" description="Basic and acidic residues" evidence="2">
    <location>
        <begin position="1181"/>
        <end position="1202"/>
    </location>
</feature>
<accession>J9DNN0</accession>
<sequence>MDEQIRDALYKISVNDYSYFEKLLSMNHPKFNVNEFKKMFPNVMDFLQKLEKTVDNSKKKDKEQCCKNAEIGDVKDPTVLLDAQLLNSLNKNVCNGDVPNEREDDYINSLGRGLDDSNYVNKVDNDSRCININASENIECTKGDGINANKVTMHEKTKLLLKEHAENIENERDGQEKNAVECTKSCNQAIETHRTSDQNQFQSFKDTQQDKIIENDRNSFTFTTYQLRRSYLTLLSFMNNAKYLLKEYTGVCTRLIGVGCDLELLRQGVNRNIVAFVCKMIKNNYTIDSREFMYPANMLVELAFRLAREEGNKEECRLGKEGQLDNKNEINVNILEQSVNGKDDKNHSDNASHEYKNVEGTGPDILKDTWFNVPLKLTQECVDVLNIIKDMINFSKTFPSRESTIKYLTLVSRLCLTRLDLKMYLNCVYKIVSISNAKEIELQALKRIVLYCKYLKTEDFGYLGKQKILSPDDCVFQIIKIKDKYNKEEEMKNKDVNPGEKNKKILVNNVDNDLENSNITSPQNNLENKKSIPESSKIFSTLITDENTEDVVFKLKELNFIDKLYRNKTESKEVLKKIIEGIDIKEDLNSKIPFNLELIQFLNVYNFDYEVTDLSRIIRSPEGVSNIDDNKNKTNENKININEININDDSNGEYDINNNYNHNFNGLPIDNIYVIVKSHNEKSFSAKLYALKRKNEMKQRKNIEKEKQKERELEHKKEKELKDAEQKKKEVVQKPKIAAKPIKKKDVKRRPIFIDRFKEKYAAFRVFVRCFYPAVLGTSKKVFNKDKCKNSFINEISQISPKKNFLETAIEYDSRSMLNDLNDNYHEEREEKRFEYIQEMNEELEYSKSLIQLNKQTILKGMQELEEKLEMANAVRSAPVSRPSSNFNDFDDGEFEPPINPGSGQFARSIKKQENMHLHHRNVHSTAPLHSESREFDKVEKRGTTKLFERNVYAQEKTSRQNAYENKEECSILDNSKQNSPFARNTKKQEIPTEISERNYGLERGERSYDKNSGTLITDRNRSSEYNSRPSSRTEVDNSSPFSRGRKLQVPNSGSRESMVSSPYSRDIRSNERIPDQSRVSSALFSRGLKEQSVPNRSTSTVQNREYSNERSSRTGGRISSNYSSSSRMSDQSSGRNSEIHRHKNIYSDSSTTANTSAGSDNFTRGTKQQNIRSGISRISDSSDAHLRSDSSSRITSSEKDATSSFQRNTKHQCTASDSSSFKNTRFQQSSNYLNISENNRSYNGNIEHKNDSQKVHYSSSKNNGSEFVQKNENVTNNYFALKNARKTENMNINSYNKSSHSNNTTKRMSQYTKSTNSINHPNVSKSNNDLKENKNVKEEEKKSSPFQRGLKKQ</sequence>
<feature type="compositionally biased region" description="Polar residues" evidence="2">
    <location>
        <begin position="1093"/>
        <end position="1106"/>
    </location>
</feature>
<evidence type="ECO:0000256" key="1">
    <source>
        <dbReference type="SAM" id="Coils"/>
    </source>
</evidence>
<feature type="region of interest" description="Disordered" evidence="2">
    <location>
        <begin position="957"/>
        <end position="1267"/>
    </location>
</feature>
<feature type="compositionally biased region" description="Polar residues" evidence="2">
    <location>
        <begin position="973"/>
        <end position="983"/>
    </location>
</feature>
<feature type="compositionally biased region" description="Polar residues" evidence="2">
    <location>
        <begin position="1293"/>
        <end position="1327"/>
    </location>
</feature>
<keyword evidence="4" id="KW-1185">Reference proteome</keyword>
<dbReference type="EMBL" id="AFBI03000023">
    <property type="protein sequence ID" value="EJW04140.1"/>
    <property type="molecule type" value="Genomic_DNA"/>
</dbReference>
<reference evidence="3 4" key="1">
    <citation type="submission" date="2011-08" db="EMBL/GenBank/DDBJ databases">
        <authorList>
            <person name="Liu Z.J."/>
            <person name="Shi F.L."/>
            <person name="Lu J.Q."/>
            <person name="Li M."/>
            <person name="Wang Z.L."/>
        </authorList>
    </citation>
    <scope>NUCLEOTIDE SEQUENCE [LARGE SCALE GENOMIC DNA]</scope>
    <source>
        <strain evidence="3 4">USNM 41457</strain>
    </source>
</reference>
<protein>
    <submittedName>
        <fullName evidence="3">Uncharacterized protein</fullName>
    </submittedName>
</protein>
<name>J9DNN0_EDHAE</name>
<evidence type="ECO:0000313" key="4">
    <source>
        <dbReference type="Proteomes" id="UP000003163"/>
    </source>
</evidence>
<gene>
    <name evidence="3" type="ORF">EDEG_01576</name>
</gene>
<feature type="compositionally biased region" description="Polar residues" evidence="2">
    <location>
        <begin position="1011"/>
        <end position="1042"/>
    </location>
</feature>
<feature type="compositionally biased region" description="Polar residues" evidence="2">
    <location>
        <begin position="1050"/>
        <end position="1064"/>
    </location>
</feature>